<sequence>MRILFYTCSHPEDECKNSTKQGSNGKFSSAGHASACGRDATLAEHELASRLLRKRSVFEIPFIGNAVLMADLRAYDAYRGQPWFRGRKADTDPNPESWTWPRICRFWNLTDPAQHFGRAGMGVMDLVGDDTAPLAVNVLQSESSELRPET</sequence>
<comment type="caution">
    <text evidence="1">The sequence shown here is derived from an EMBL/GenBank/DDBJ whole genome shotgun (WGS) entry which is preliminary data.</text>
</comment>
<reference evidence="1 2" key="1">
    <citation type="journal article" date="2020" name="J. Phycol.">
        <title>Comparative genome analysis reveals Cyanidiococcus gen. nov., a new extremophilic red algal genus sister to Cyanidioschyzon (Cyanidioschyzonaceae, Rhodophyta).</title>
        <authorList>
            <person name="Liu S.-L."/>
            <person name="Chiang Y.-R."/>
            <person name="Yoon H.S."/>
            <person name="Fu H.-Y."/>
        </authorList>
    </citation>
    <scope>NUCLEOTIDE SEQUENCE [LARGE SCALE GENOMIC DNA]</scope>
    <source>
        <strain evidence="1 2">THAL066</strain>
    </source>
</reference>
<organism evidence="1 2">
    <name type="scientific">Cyanidiococcus yangmingshanensis</name>
    <dbReference type="NCBI Taxonomy" id="2690220"/>
    <lineage>
        <taxon>Eukaryota</taxon>
        <taxon>Rhodophyta</taxon>
        <taxon>Bangiophyceae</taxon>
        <taxon>Cyanidiales</taxon>
        <taxon>Cyanidiaceae</taxon>
        <taxon>Cyanidiococcus</taxon>
    </lineage>
</organism>
<protein>
    <submittedName>
        <fullName evidence="1">Uncharacterized protein</fullName>
    </submittedName>
</protein>
<keyword evidence="2" id="KW-1185">Reference proteome</keyword>
<gene>
    <name evidence="1" type="ORF">F1559_001491</name>
</gene>
<evidence type="ECO:0000313" key="2">
    <source>
        <dbReference type="Proteomes" id="UP000530660"/>
    </source>
</evidence>
<evidence type="ECO:0000313" key="1">
    <source>
        <dbReference type="EMBL" id="KAF6000854.1"/>
    </source>
</evidence>
<accession>A0A7J7IDT1</accession>
<name>A0A7J7IDT1_9RHOD</name>
<dbReference type="AlphaFoldDB" id="A0A7J7IDT1"/>
<dbReference type="OrthoDB" id="424012at2759"/>
<dbReference type="EMBL" id="VWRR01000017">
    <property type="protein sequence ID" value="KAF6000854.1"/>
    <property type="molecule type" value="Genomic_DNA"/>
</dbReference>
<dbReference type="Proteomes" id="UP000530660">
    <property type="component" value="Unassembled WGS sequence"/>
</dbReference>
<proteinExistence type="predicted"/>